<dbReference type="SUPFAM" id="SSF53474">
    <property type="entry name" value="alpha/beta-Hydrolases"/>
    <property type="match status" value="1"/>
</dbReference>
<organism evidence="3">
    <name type="scientific">Aplanochytrium stocchinoi</name>
    <dbReference type="NCBI Taxonomy" id="215587"/>
    <lineage>
        <taxon>Eukaryota</taxon>
        <taxon>Sar</taxon>
        <taxon>Stramenopiles</taxon>
        <taxon>Bigyra</taxon>
        <taxon>Labyrinthulomycetes</taxon>
        <taxon>Thraustochytrida</taxon>
        <taxon>Thraustochytriidae</taxon>
        <taxon>Aplanochytrium</taxon>
    </lineage>
</organism>
<sequence>MFCFAQQSLRRIEKRRLPPALGLSKFSANQSVRGDSNRSYPVLFLHGAWEDASSWTESAIYFADRGHTAATLEFSGFLGDSYKEDAGVSLLTNELHEAINQLGPLTIVVAPCLGGFIAQKYLESWGIAGLVLINPFPPDSSNLLRRIADVGPDEPFDTKALLKFGHTGILQSLVDKPRLTVAPEKLFSISATDESLNELLRKLRAPSVDLILDIFQHPVKRKRQGIPTLVFQSSQDHIITEEDMGLTLSFHDTDRLVALNDASHLFVLNSSNARRQLHEEIETWFRSRFY</sequence>
<proteinExistence type="predicted"/>
<feature type="domain" description="AB hydrolase-1" evidence="1">
    <location>
        <begin position="42"/>
        <end position="268"/>
    </location>
</feature>
<dbReference type="InterPro" id="IPR029058">
    <property type="entry name" value="AB_hydrolase_fold"/>
</dbReference>
<dbReference type="InterPro" id="IPR000073">
    <property type="entry name" value="AB_hydrolase_1"/>
</dbReference>
<dbReference type="AlphaFoldDB" id="A0A6S8BJP3"/>
<evidence type="ECO:0000259" key="1">
    <source>
        <dbReference type="Pfam" id="PF12697"/>
    </source>
</evidence>
<dbReference type="EMBL" id="HBIN01007348">
    <property type="protein sequence ID" value="CAE0435099.1"/>
    <property type="molecule type" value="Transcribed_RNA"/>
</dbReference>
<accession>A0A6S8BJP3</accession>
<dbReference type="Pfam" id="PF12697">
    <property type="entry name" value="Abhydrolase_6"/>
    <property type="match status" value="1"/>
</dbReference>
<name>A0A6S8BJP3_9STRA</name>
<protein>
    <recommendedName>
        <fullName evidence="1">AB hydrolase-1 domain-containing protein</fullName>
    </recommendedName>
</protein>
<evidence type="ECO:0000313" key="3">
    <source>
        <dbReference type="EMBL" id="CAE0435100.1"/>
    </source>
</evidence>
<evidence type="ECO:0000313" key="2">
    <source>
        <dbReference type="EMBL" id="CAE0435099.1"/>
    </source>
</evidence>
<dbReference type="EMBL" id="HBIN01007349">
    <property type="protein sequence ID" value="CAE0435100.1"/>
    <property type="molecule type" value="Transcribed_RNA"/>
</dbReference>
<dbReference type="Gene3D" id="3.40.50.1820">
    <property type="entry name" value="alpha/beta hydrolase"/>
    <property type="match status" value="1"/>
</dbReference>
<reference evidence="3" key="1">
    <citation type="submission" date="2021-01" db="EMBL/GenBank/DDBJ databases">
        <authorList>
            <person name="Corre E."/>
            <person name="Pelletier E."/>
            <person name="Niang G."/>
            <person name="Scheremetjew M."/>
            <person name="Finn R."/>
            <person name="Kale V."/>
            <person name="Holt S."/>
            <person name="Cochrane G."/>
            <person name="Meng A."/>
            <person name="Brown T."/>
            <person name="Cohen L."/>
        </authorList>
    </citation>
    <scope>NUCLEOTIDE SEQUENCE</scope>
    <source>
        <strain evidence="3">GSBS06</strain>
    </source>
</reference>
<gene>
    <name evidence="2" type="ORF">ASTO00021_LOCUS5385</name>
    <name evidence="3" type="ORF">ASTO00021_LOCUS5386</name>
</gene>